<dbReference type="Proteomes" id="UP000746747">
    <property type="component" value="Unassembled WGS sequence"/>
</dbReference>
<proteinExistence type="predicted"/>
<gene>
    <name evidence="2" type="ORF">CJOHNSTONI_LOCUS3317</name>
</gene>
<accession>A0A8J2LQT9</accession>
<sequence>MNKIALYLAILTTPTMAFQCFQCNNGSDDDDAMPCIDQKTECPKDTKSCSTIFYASKQADKIHIRKFCTTSGTSISRYLPLFRGSAMCQNIYTNQERVQLTSPLFERRRREALPPAPPRQYKNNLLCICATSLCNGGGIHEEIINRIISNPPKHNVDFSLQDFDD</sequence>
<protein>
    <recommendedName>
        <fullName evidence="4">Sodefrin-like factor</fullName>
    </recommendedName>
</protein>
<dbReference type="EMBL" id="CAKAEH010001174">
    <property type="protein sequence ID" value="CAG9533056.1"/>
    <property type="molecule type" value="Genomic_DNA"/>
</dbReference>
<evidence type="ECO:0000256" key="1">
    <source>
        <dbReference type="SAM" id="SignalP"/>
    </source>
</evidence>
<comment type="caution">
    <text evidence="2">The sequence shown here is derived from an EMBL/GenBank/DDBJ whole genome shotgun (WGS) entry which is preliminary data.</text>
</comment>
<name>A0A8J2LQT9_9BILA</name>
<evidence type="ECO:0000313" key="2">
    <source>
        <dbReference type="EMBL" id="CAG9533056.1"/>
    </source>
</evidence>
<reference evidence="2" key="1">
    <citation type="submission" date="2021-09" db="EMBL/GenBank/DDBJ databases">
        <authorList>
            <consortium name="Pathogen Informatics"/>
        </authorList>
    </citation>
    <scope>NUCLEOTIDE SEQUENCE</scope>
</reference>
<evidence type="ECO:0008006" key="4">
    <source>
        <dbReference type="Google" id="ProtNLM"/>
    </source>
</evidence>
<evidence type="ECO:0000313" key="3">
    <source>
        <dbReference type="Proteomes" id="UP000746747"/>
    </source>
</evidence>
<feature type="chain" id="PRO_5035170726" description="Sodefrin-like factor" evidence="1">
    <location>
        <begin position="18"/>
        <end position="165"/>
    </location>
</feature>
<keyword evidence="3" id="KW-1185">Reference proteome</keyword>
<keyword evidence="1" id="KW-0732">Signal</keyword>
<dbReference type="AlphaFoldDB" id="A0A8J2LQT9"/>
<dbReference type="OrthoDB" id="6278121at2759"/>
<organism evidence="2 3">
    <name type="scientific">Cercopithifilaria johnstoni</name>
    <dbReference type="NCBI Taxonomy" id="2874296"/>
    <lineage>
        <taxon>Eukaryota</taxon>
        <taxon>Metazoa</taxon>
        <taxon>Ecdysozoa</taxon>
        <taxon>Nematoda</taxon>
        <taxon>Chromadorea</taxon>
        <taxon>Rhabditida</taxon>
        <taxon>Spirurina</taxon>
        <taxon>Spiruromorpha</taxon>
        <taxon>Filarioidea</taxon>
        <taxon>Onchocercidae</taxon>
        <taxon>Cercopithifilaria</taxon>
    </lineage>
</organism>
<feature type="signal peptide" evidence="1">
    <location>
        <begin position="1"/>
        <end position="17"/>
    </location>
</feature>